<dbReference type="NCBIfam" id="NF047648">
    <property type="entry name" value="MIGRI_fam"/>
    <property type="match status" value="1"/>
</dbReference>
<evidence type="ECO:0000313" key="3">
    <source>
        <dbReference type="Proteomes" id="UP000575898"/>
    </source>
</evidence>
<dbReference type="InterPro" id="IPR058186">
    <property type="entry name" value="MIGRI"/>
</dbReference>
<feature type="transmembrane region" description="Helical" evidence="1">
    <location>
        <begin position="35"/>
        <end position="56"/>
    </location>
</feature>
<dbReference type="EMBL" id="JACHHY010000006">
    <property type="protein sequence ID" value="MBB5018008.1"/>
    <property type="molecule type" value="Genomic_DNA"/>
</dbReference>
<dbReference type="RefSeq" id="WP_184036642.1">
    <property type="nucleotide sequence ID" value="NZ_JACHHY010000006.1"/>
</dbReference>
<keyword evidence="1" id="KW-0472">Membrane</keyword>
<evidence type="ECO:0000256" key="1">
    <source>
        <dbReference type="SAM" id="Phobius"/>
    </source>
</evidence>
<keyword evidence="3" id="KW-1185">Reference proteome</keyword>
<organism evidence="2 3">
    <name type="scientific">Chitinivorax tropicus</name>
    <dbReference type="NCBI Taxonomy" id="714531"/>
    <lineage>
        <taxon>Bacteria</taxon>
        <taxon>Pseudomonadati</taxon>
        <taxon>Pseudomonadota</taxon>
        <taxon>Betaproteobacteria</taxon>
        <taxon>Chitinivorax</taxon>
    </lineage>
</organism>
<dbReference type="Proteomes" id="UP000575898">
    <property type="component" value="Unassembled WGS sequence"/>
</dbReference>
<feature type="transmembrane region" description="Helical" evidence="1">
    <location>
        <begin position="6"/>
        <end position="23"/>
    </location>
</feature>
<reference evidence="2 3" key="1">
    <citation type="submission" date="2020-08" db="EMBL/GenBank/DDBJ databases">
        <title>Genomic Encyclopedia of Type Strains, Phase IV (KMG-IV): sequencing the most valuable type-strain genomes for metagenomic binning, comparative biology and taxonomic classification.</title>
        <authorList>
            <person name="Goeker M."/>
        </authorList>
    </citation>
    <scope>NUCLEOTIDE SEQUENCE [LARGE SCALE GENOMIC DNA]</scope>
    <source>
        <strain evidence="2 3">DSM 27165</strain>
    </source>
</reference>
<gene>
    <name evidence="2" type="ORF">HNQ59_001293</name>
</gene>
<sequence>MLGRLFKFALLALVLAMVFRWVLKPTQRAKVSEFTHLLAWALLISGGLIILGHYLGAFGGSV</sequence>
<accession>A0A840MH82</accession>
<protein>
    <submittedName>
        <fullName evidence="2">Uncharacterized protein</fullName>
    </submittedName>
</protein>
<comment type="caution">
    <text evidence="2">The sequence shown here is derived from an EMBL/GenBank/DDBJ whole genome shotgun (WGS) entry which is preliminary data.</text>
</comment>
<proteinExistence type="predicted"/>
<dbReference type="AlphaFoldDB" id="A0A840MH82"/>
<evidence type="ECO:0000313" key="2">
    <source>
        <dbReference type="EMBL" id="MBB5018008.1"/>
    </source>
</evidence>
<name>A0A840MH82_9PROT</name>
<keyword evidence="1" id="KW-1133">Transmembrane helix</keyword>
<keyword evidence="1" id="KW-0812">Transmembrane</keyword>